<comment type="caution">
    <text evidence="1">The sequence shown here is derived from an EMBL/GenBank/DDBJ whole genome shotgun (WGS) entry which is preliminary data.</text>
</comment>
<sequence length="80" mass="8909">MIAICTELPDPNTSGHFPEGLVLGDMYRLKIIAAEGNWFVGIFELNGELLEVTTPRWSSKCFGATLLTLLKHRALAHRKV</sequence>
<gene>
    <name evidence="1" type="ORF">LCGC14_0146100</name>
</gene>
<protein>
    <submittedName>
        <fullName evidence="1">Uncharacterized protein</fullName>
    </submittedName>
</protein>
<name>A0A0F9V3E1_9ZZZZ</name>
<dbReference type="EMBL" id="LAZR01000051">
    <property type="protein sequence ID" value="KKN98499.1"/>
    <property type="molecule type" value="Genomic_DNA"/>
</dbReference>
<reference evidence="1" key="1">
    <citation type="journal article" date="2015" name="Nature">
        <title>Complex archaea that bridge the gap between prokaryotes and eukaryotes.</title>
        <authorList>
            <person name="Spang A."/>
            <person name="Saw J.H."/>
            <person name="Jorgensen S.L."/>
            <person name="Zaremba-Niedzwiedzka K."/>
            <person name="Martijn J."/>
            <person name="Lind A.E."/>
            <person name="van Eijk R."/>
            <person name="Schleper C."/>
            <person name="Guy L."/>
            <person name="Ettema T.J."/>
        </authorList>
    </citation>
    <scope>NUCLEOTIDE SEQUENCE</scope>
</reference>
<accession>A0A0F9V3E1</accession>
<dbReference type="AlphaFoldDB" id="A0A0F9V3E1"/>
<proteinExistence type="predicted"/>
<organism evidence="1">
    <name type="scientific">marine sediment metagenome</name>
    <dbReference type="NCBI Taxonomy" id="412755"/>
    <lineage>
        <taxon>unclassified sequences</taxon>
        <taxon>metagenomes</taxon>
        <taxon>ecological metagenomes</taxon>
    </lineage>
</organism>
<evidence type="ECO:0000313" key="1">
    <source>
        <dbReference type="EMBL" id="KKN98499.1"/>
    </source>
</evidence>